<feature type="compositionally biased region" description="Polar residues" evidence="1">
    <location>
        <begin position="1413"/>
        <end position="1422"/>
    </location>
</feature>
<feature type="region of interest" description="Disordered" evidence="1">
    <location>
        <begin position="1228"/>
        <end position="1248"/>
    </location>
</feature>
<feature type="region of interest" description="Disordered" evidence="1">
    <location>
        <begin position="834"/>
        <end position="857"/>
    </location>
</feature>
<feature type="compositionally biased region" description="Polar residues" evidence="1">
    <location>
        <begin position="835"/>
        <end position="854"/>
    </location>
</feature>
<dbReference type="RefSeq" id="XP_015653184.1">
    <property type="nucleotide sequence ID" value="XM_015808293.1"/>
</dbReference>
<feature type="region of interest" description="Disordered" evidence="1">
    <location>
        <begin position="1"/>
        <end position="29"/>
    </location>
</feature>
<dbReference type="EMBL" id="LGTL01000028">
    <property type="protein sequence ID" value="KPA74744.1"/>
    <property type="molecule type" value="Genomic_DNA"/>
</dbReference>
<feature type="compositionally biased region" description="Low complexity" evidence="1">
    <location>
        <begin position="1305"/>
        <end position="1321"/>
    </location>
</feature>
<feature type="compositionally biased region" description="Basic residues" evidence="1">
    <location>
        <begin position="212"/>
        <end position="221"/>
    </location>
</feature>
<evidence type="ECO:0000256" key="1">
    <source>
        <dbReference type="SAM" id="MobiDB-lite"/>
    </source>
</evidence>
<gene>
    <name evidence="2" type="ORF">ABB37_09044</name>
</gene>
<feature type="compositionally biased region" description="Low complexity" evidence="1">
    <location>
        <begin position="1454"/>
        <end position="1463"/>
    </location>
</feature>
<feature type="region of interest" description="Disordered" evidence="1">
    <location>
        <begin position="1150"/>
        <end position="1172"/>
    </location>
</feature>
<keyword evidence="3" id="KW-1185">Reference proteome</keyword>
<feature type="compositionally biased region" description="Polar residues" evidence="1">
    <location>
        <begin position="1236"/>
        <end position="1248"/>
    </location>
</feature>
<feature type="region of interest" description="Disordered" evidence="1">
    <location>
        <begin position="2001"/>
        <end position="2029"/>
    </location>
</feature>
<protein>
    <submittedName>
        <fullName evidence="2">Uncharacterized protein</fullName>
    </submittedName>
</protein>
<dbReference type="RefSeq" id="XP_015653183.1">
    <property type="nucleotide sequence ID" value="XM_015808292.1"/>
</dbReference>
<feature type="region of interest" description="Disordered" evidence="1">
    <location>
        <begin position="1413"/>
        <end position="1488"/>
    </location>
</feature>
<feature type="region of interest" description="Disordered" evidence="1">
    <location>
        <begin position="482"/>
        <end position="504"/>
    </location>
</feature>
<feature type="region of interest" description="Disordered" evidence="1">
    <location>
        <begin position="1078"/>
        <end position="1098"/>
    </location>
</feature>
<feature type="region of interest" description="Disordered" evidence="1">
    <location>
        <begin position="1281"/>
        <end position="1386"/>
    </location>
</feature>
<dbReference type="VEuPathDB" id="TriTrypDB:LpyrH10_28_0770"/>
<organism evidence="2 3">
    <name type="scientific">Leptomonas pyrrhocoris</name>
    <name type="common">Firebug parasite</name>
    <dbReference type="NCBI Taxonomy" id="157538"/>
    <lineage>
        <taxon>Eukaryota</taxon>
        <taxon>Discoba</taxon>
        <taxon>Euglenozoa</taxon>
        <taxon>Kinetoplastea</taxon>
        <taxon>Metakinetoplastina</taxon>
        <taxon>Trypanosomatida</taxon>
        <taxon>Trypanosomatidae</taxon>
        <taxon>Leishmaniinae</taxon>
        <taxon>Leptomonas</taxon>
    </lineage>
</organism>
<feature type="compositionally biased region" description="Low complexity" evidence="1">
    <location>
        <begin position="487"/>
        <end position="504"/>
    </location>
</feature>
<proteinExistence type="predicted"/>
<feature type="compositionally biased region" description="Polar residues" evidence="1">
    <location>
        <begin position="1343"/>
        <end position="1356"/>
    </location>
</feature>
<dbReference type="EMBL" id="LGTL01000028">
    <property type="protein sequence ID" value="KPA74745.1"/>
    <property type="molecule type" value="Genomic_DNA"/>
</dbReference>
<feature type="region of interest" description="Disordered" evidence="1">
    <location>
        <begin position="1546"/>
        <end position="1583"/>
    </location>
</feature>
<dbReference type="RefSeq" id="XP_015653185.1">
    <property type="nucleotide sequence ID" value="XM_015808294.1"/>
</dbReference>
<feature type="compositionally biased region" description="Low complexity" evidence="1">
    <location>
        <begin position="349"/>
        <end position="358"/>
    </location>
</feature>
<feature type="region of interest" description="Disordered" evidence="1">
    <location>
        <begin position="201"/>
        <end position="229"/>
    </location>
</feature>
<feature type="compositionally biased region" description="Basic residues" evidence="1">
    <location>
        <begin position="1159"/>
        <end position="1169"/>
    </location>
</feature>
<evidence type="ECO:0000313" key="2">
    <source>
        <dbReference type="EMBL" id="KPA74744.1"/>
    </source>
</evidence>
<feature type="region of interest" description="Disordered" evidence="1">
    <location>
        <begin position="638"/>
        <end position="696"/>
    </location>
</feature>
<dbReference type="OMA" id="VAHATYY"/>
<feature type="region of interest" description="Disordered" evidence="1">
    <location>
        <begin position="986"/>
        <end position="1047"/>
    </location>
</feature>
<dbReference type="Proteomes" id="UP000037923">
    <property type="component" value="Unassembled WGS sequence"/>
</dbReference>
<dbReference type="GeneID" id="26909327"/>
<evidence type="ECO:0000313" key="3">
    <source>
        <dbReference type="Proteomes" id="UP000037923"/>
    </source>
</evidence>
<feature type="compositionally biased region" description="Low complexity" evidence="1">
    <location>
        <begin position="1"/>
        <end position="16"/>
    </location>
</feature>
<feature type="compositionally biased region" description="Low complexity" evidence="1">
    <location>
        <begin position="992"/>
        <end position="1002"/>
    </location>
</feature>
<name>A0A0N0VD76_LEPPY</name>
<reference evidence="2 3" key="1">
    <citation type="submission" date="2015-07" db="EMBL/GenBank/DDBJ databases">
        <title>High-quality genome of monoxenous trypanosomatid Leptomonas pyrrhocoris.</title>
        <authorList>
            <person name="Flegontov P."/>
            <person name="Butenko A."/>
            <person name="Firsov S."/>
            <person name="Vlcek C."/>
            <person name="Logacheva M.D."/>
            <person name="Field M."/>
            <person name="Filatov D."/>
            <person name="Flegontova O."/>
            <person name="Gerasimov E."/>
            <person name="Jackson A.P."/>
            <person name="Kelly S."/>
            <person name="Opperdoes F."/>
            <person name="O'Reilly A."/>
            <person name="Votypka J."/>
            <person name="Yurchenko V."/>
            <person name="Lukes J."/>
        </authorList>
    </citation>
    <scope>NUCLEOTIDE SEQUENCE [LARGE SCALE GENOMIC DNA]</scope>
    <source>
        <strain evidence="2">H10</strain>
    </source>
</reference>
<feature type="region of interest" description="Disordered" evidence="1">
    <location>
        <begin position="344"/>
        <end position="406"/>
    </location>
</feature>
<feature type="compositionally biased region" description="Basic and acidic residues" evidence="1">
    <location>
        <begin position="1427"/>
        <end position="1436"/>
    </location>
</feature>
<dbReference type="OrthoDB" id="267475at2759"/>
<accession>A0A0N0VD76</accession>
<dbReference type="EMBL" id="LGTL01000028">
    <property type="protein sequence ID" value="KPA74746.1"/>
    <property type="molecule type" value="Genomic_DNA"/>
</dbReference>
<sequence length="2029" mass="216537">MWSHSASDALPASSLAEENSSRGDDIINNGAYSASQPARAIPCSPERLVFLPALLPPPSSTSTSQVAAAASAYAGDVGSRRRMRCNAQRLEAAQRAAHPHAAQDTDSSTARTAAAAAPFALRQAKTVPVASARAASHKATAAANAVSSASPSSVLLRRTFHGTTRVLFADGHVETFTAPGAASTSTSIAAASSLPSLAHASSSAASSVNRGTRQRQGRKGARPTGAAAEAAGATNAVSISSCNHALSRAPTLPAVNEAPRSIHGKDASPVVLASYARAEQVYYPPRNDHDDNRHLSSAAHFQQTLPPSRASTEAAWAPPAATTTAKVELYEKETLSNALARLGGSQTMQKPPQQQQQQLLAREGAGAKSVRRNEGGGNTFFLTSAPTDAQPRPLEDGASANAAMRPGVPSLTSPDFLVFLCQMQQELRSELAKDQRTRAETFAHRYERSAHDSPSIFSLLFPFRPLEEIYRESAQLSAASFVPADAPRSSPRSPKGATNGAAPGTVAGGGVPDVLLPAAQVTSLMGWTVPELIRERLLPREAPALQHRLRELLALRGILDAPGTMACRFCVAFVWFVLLRCCKAHREQTLVDGHRRLSKAFADVFPLSARDAVPPLDVLGQLLVELLMCTRYADARAEENHNLQKKQQQQQQDDPPPQQQREQLTPPLPSPVHEQPNEEDDAAAAPDGRNATVHRDGPYYANVSDLLQQKDFFPLLTGEWAYLLRHAQTAATAAAAAAAASAAASVSSLTPSFVSLSHYTPHSLMDLPTAEHAQRKLSILPSNKALQTLLTVYQELWLLHRKYVENCLYEEQLYKQLAVLFRNVCVQVARATAGPATSDSSNSSATPKQHSSKATRVPGAVADAVDDAEPLSSHISINLTQLTSSGHLAVASASSPAAKDSILDNLLIVVAHATYFTCVFCFPNDVYAGVFDEEFRTDVMQWLSYCCHGVVTTHVQTKHWPMPVQADYEAVQELRSAAERRELAALGLHDGTPTPSSAPSLSSEEKDASTPSAFTFSGGSPLAEETVSVGRRTRGGGGKHWPNFTAEAEQKKPVAIAASSPASPLPMPTVVATTPVAAPATSPKRVHPTGGSASFTPEGMREESLDLENVVANAEFRLAHQLDRYSRAAAQHVAELERRMARLQRRHRLANVNSGAQRRPQRRGSHVGRRGSCYGGFSRANLSNAAPDLDEDDMLGASVHSLSIAASRFTSFRRPTAQPNTIAAKASFAPCKRPKSSTPKNDSNSSNMAPSFPVFDTAAAMMPFIALDVESTVCSSPLSAAVAATPQNEKRTKRKPDSIFGSACNNNNNSNNNNSNVGNGVAWRGTDAEQRTPLTSHPPAESPFSNRQPSTASKATSGPAGVSNNGANTAGGGNTQTRTGGDPRDLYRTSAVVKGDKSLVALASELNHGVLQPTTSTYSMSKPPTDAGHESTKTAEHVSSTSRSKTGGGGGQDGVNSSSDNNDAGGGSSSDPPQVYRPPPTTTTSTSAASLLSSYPLCTCPAPITEYWLAMSLRVSSWWYPATAAASRNATPFSLYASPAAAALQDGDDLAQGRTPDNADGLEGEDEEGQSHPPPPPPPLHVLAHEPWRGLYGRVVAVPPISGAAQLAIKLVDILADSLPHQQSLVYQAVREQERRQEQHRVDVALEVLEWNTTNDGAARSSQLSQQQRNELVDVPSELVMRPTTALFPSTPSNRMATRAAAEEAATTAETAAVLLSQPCLGTATLPVIPPVTSGQESLSIASRSAVSQSVAAYLRRRGVGETYQGCTSPFFQLYASTCLALTLSREEVVLLRESLNVARDKRRDKASLTSGDGLGGENGDRRKRRSIITTSNSLLPSQDIHGQQVLSSLLPLVPPSRLAGPRTRSAEAATRTAVATTVARLASACRRGTSAGTRKPPREFAAPASGTNAFAITVIPREEAKLRPRRMRPLQDEALRRRMKLLAEMELIGRRDAAARQNYVGQQLRLANVMAHLKTDTMLRRYRVRGRMALERLAVEDLEGGDHDKSNKNNNASREMDEWRDDEAFPVT</sequence>
<comment type="caution">
    <text evidence="2">The sequence shown here is derived from an EMBL/GenBank/DDBJ whole genome shotgun (WGS) entry which is preliminary data.</text>
</comment>
<feature type="compositionally biased region" description="Polar residues" evidence="1">
    <location>
        <begin position="1009"/>
        <end position="1018"/>
    </location>
</feature>
<feature type="region of interest" description="Disordered" evidence="1">
    <location>
        <begin position="1802"/>
        <end position="1826"/>
    </location>
</feature>